<comment type="caution">
    <text evidence="1">The sequence shown here is derived from an EMBL/GenBank/DDBJ whole genome shotgun (WGS) entry which is preliminary data.</text>
</comment>
<sequence>MPTVDASIVSSESMSDASSHGATGTSLLGRHPKESRNRSLSLSLSWRRPKPSLLAPQAEFPQIPHQASDLAVDDDSSDAPLQQSHRFRRSSHGHSPSHSGSIKGIFRRASMSLKGMVNRRPSIATDDAIYEEMVEPQRPTTGYLSSWNRPQTEHTVRQSRSFYGLEFTHEPLAIRTRERPTHTSYHAKPGLAGEPPVIPYNTGASAKAAAAMQNELFGRQPMQSRWLHAGAFDEHNDGESGIGITVTAPDQEEEDSISKVDFICALPTELAINILARLDAAALSHASLVSRTWRNVVSNRHVWRESCLRETSATYATSGPIQPNTGLGLPKVTPANDWKKIYKVKKELDERWKMGQACPVYLNGHTDSIYCLQFDEHKIITGSRDKTIRIWDMHTFECRLIIGPPEVVHEADMMTDENGEPVHHATVEPSNGKLAASYPKPLSFPEHHKASILCLQYDDKILATGSSDGSAIIYDIRNGYKPIRRLRRHTAAVLDLAFDDKYIVTCSKDITICVWDRATGELIRQLRGHTGPVNAVQMRGNTIVSCSGDFRVKLWNIDTGKCIREFIGHTKGLACSQFSEDGRYVASAGNDKAIFIWDANTGECIREMEAHDNLVRSLYIDSVSGRLVSGSYDTDIKVWDMETGQQLLDFPHWHSSWVLSAKCDYRRIVSTGQDPKILIMDFGAEVDGIEMLESEVSGTC</sequence>
<name>A0ACC0VAH0_9HYPO</name>
<reference evidence="1" key="1">
    <citation type="submission" date="2022-10" db="EMBL/GenBank/DDBJ databases">
        <title>Complete Genome of Trichothecium roseum strain YXFP-22015, a Plant Pathogen Isolated from Citrus.</title>
        <authorList>
            <person name="Wang Y."/>
            <person name="Zhu L."/>
        </authorList>
    </citation>
    <scope>NUCLEOTIDE SEQUENCE</scope>
    <source>
        <strain evidence="1">YXFP-22015</strain>
    </source>
</reference>
<dbReference type="EMBL" id="CM047941">
    <property type="protein sequence ID" value="KAI9902453.1"/>
    <property type="molecule type" value="Genomic_DNA"/>
</dbReference>
<protein>
    <submittedName>
        <fullName evidence="1">Uncharacterized protein</fullName>
    </submittedName>
</protein>
<keyword evidence="2" id="KW-1185">Reference proteome</keyword>
<dbReference type="Proteomes" id="UP001163324">
    <property type="component" value="Chromosome 2"/>
</dbReference>
<accession>A0ACC0VAH0</accession>
<evidence type="ECO:0000313" key="2">
    <source>
        <dbReference type="Proteomes" id="UP001163324"/>
    </source>
</evidence>
<proteinExistence type="predicted"/>
<evidence type="ECO:0000313" key="1">
    <source>
        <dbReference type="EMBL" id="KAI9902453.1"/>
    </source>
</evidence>
<organism evidence="1 2">
    <name type="scientific">Trichothecium roseum</name>
    <dbReference type="NCBI Taxonomy" id="47278"/>
    <lineage>
        <taxon>Eukaryota</taxon>
        <taxon>Fungi</taxon>
        <taxon>Dikarya</taxon>
        <taxon>Ascomycota</taxon>
        <taxon>Pezizomycotina</taxon>
        <taxon>Sordariomycetes</taxon>
        <taxon>Hypocreomycetidae</taxon>
        <taxon>Hypocreales</taxon>
        <taxon>Hypocreales incertae sedis</taxon>
        <taxon>Trichothecium</taxon>
    </lineage>
</organism>
<gene>
    <name evidence="1" type="ORF">N3K66_001805</name>
</gene>